<evidence type="ECO:0000313" key="8">
    <source>
        <dbReference type="Proteomes" id="UP000678228"/>
    </source>
</evidence>
<dbReference type="AlphaFoldDB" id="A0A941AQ01"/>
<comment type="caution">
    <text evidence="7">The sequence shown here is derived from an EMBL/GenBank/DDBJ whole genome shotgun (WGS) entry which is preliminary data.</text>
</comment>
<comment type="function">
    <text evidence="6">Bidirectionally degrades single-stranded DNA into large acid-insoluble oligonucleotides, which are then degraded further into small acid-soluble oligonucleotides.</text>
</comment>
<comment type="similarity">
    <text evidence="1 6">Belongs to the XseB family.</text>
</comment>
<proteinExistence type="inferred from homology"/>
<sequence length="77" mass="8958">MTDQKDKTFEEAMTELEEVVEKLEQGDVPLEEAIGMFQEGMALSKLCHEKLEKVEKQMDQILHEDGEIEVLTFQEEE</sequence>
<evidence type="ECO:0000256" key="4">
    <source>
        <dbReference type="ARBA" id="ARBA00022801"/>
    </source>
</evidence>
<dbReference type="Gene3D" id="1.10.287.1040">
    <property type="entry name" value="Exonuclease VII, small subunit"/>
    <property type="match status" value="1"/>
</dbReference>
<dbReference type="InterPro" id="IPR037004">
    <property type="entry name" value="Exonuc_VII_ssu_sf"/>
</dbReference>
<keyword evidence="8" id="KW-1185">Reference proteome</keyword>
<dbReference type="EC" id="3.1.11.6" evidence="6"/>
<evidence type="ECO:0000256" key="3">
    <source>
        <dbReference type="ARBA" id="ARBA00022722"/>
    </source>
</evidence>
<evidence type="ECO:0000313" key="7">
    <source>
        <dbReference type="EMBL" id="MBP3952301.1"/>
    </source>
</evidence>
<dbReference type="RefSeq" id="WP_210597987.1">
    <property type="nucleotide sequence ID" value="NZ_JAGKSQ010000005.1"/>
</dbReference>
<dbReference type="SUPFAM" id="SSF116842">
    <property type="entry name" value="XseB-like"/>
    <property type="match status" value="1"/>
</dbReference>
<dbReference type="EMBL" id="JAGKSQ010000005">
    <property type="protein sequence ID" value="MBP3952301.1"/>
    <property type="molecule type" value="Genomic_DNA"/>
</dbReference>
<keyword evidence="2 6" id="KW-0963">Cytoplasm</keyword>
<dbReference type="Proteomes" id="UP000678228">
    <property type="component" value="Unassembled WGS sequence"/>
</dbReference>
<keyword evidence="3 6" id="KW-0540">Nuclease</keyword>
<dbReference type="NCBIfam" id="NF010666">
    <property type="entry name" value="PRK14063.1"/>
    <property type="match status" value="1"/>
</dbReference>
<dbReference type="PIRSF" id="PIRSF006488">
    <property type="entry name" value="Exonuc_VII_S"/>
    <property type="match status" value="1"/>
</dbReference>
<protein>
    <recommendedName>
        <fullName evidence="6">Exodeoxyribonuclease 7 small subunit</fullName>
        <ecNumber evidence="6">3.1.11.6</ecNumber>
    </recommendedName>
    <alternativeName>
        <fullName evidence="6">Exodeoxyribonuclease VII small subunit</fullName>
        <shortName evidence="6">Exonuclease VII small subunit</shortName>
    </alternativeName>
</protein>
<keyword evidence="4 6" id="KW-0378">Hydrolase</keyword>
<dbReference type="GO" id="GO:0009318">
    <property type="term" value="C:exodeoxyribonuclease VII complex"/>
    <property type="evidence" value="ECO:0007669"/>
    <property type="project" value="UniProtKB-UniRule"/>
</dbReference>
<accession>A0A941AQ01</accession>
<dbReference type="InterPro" id="IPR003761">
    <property type="entry name" value="Exonuc_VII_S"/>
</dbReference>
<dbReference type="GO" id="GO:0005829">
    <property type="term" value="C:cytosol"/>
    <property type="evidence" value="ECO:0007669"/>
    <property type="project" value="TreeGrafter"/>
</dbReference>
<gene>
    <name evidence="6" type="primary">xseB</name>
    <name evidence="7" type="ORF">J7W16_14260</name>
</gene>
<dbReference type="Pfam" id="PF02609">
    <property type="entry name" value="Exonuc_VII_S"/>
    <property type="match status" value="1"/>
</dbReference>
<dbReference type="HAMAP" id="MF_00337">
    <property type="entry name" value="Exonuc_7_S"/>
    <property type="match status" value="1"/>
</dbReference>
<evidence type="ECO:0000256" key="1">
    <source>
        <dbReference type="ARBA" id="ARBA00009998"/>
    </source>
</evidence>
<name>A0A941AQ01_9BACI</name>
<dbReference type="PANTHER" id="PTHR34137:SF1">
    <property type="entry name" value="EXODEOXYRIBONUCLEASE 7 SMALL SUBUNIT"/>
    <property type="match status" value="1"/>
</dbReference>
<organism evidence="7 8">
    <name type="scientific">Halalkalibacter suaedae</name>
    <dbReference type="NCBI Taxonomy" id="2822140"/>
    <lineage>
        <taxon>Bacteria</taxon>
        <taxon>Bacillati</taxon>
        <taxon>Bacillota</taxon>
        <taxon>Bacilli</taxon>
        <taxon>Bacillales</taxon>
        <taxon>Bacillaceae</taxon>
        <taxon>Halalkalibacter</taxon>
    </lineage>
</organism>
<evidence type="ECO:0000256" key="5">
    <source>
        <dbReference type="ARBA" id="ARBA00022839"/>
    </source>
</evidence>
<dbReference type="NCBIfam" id="TIGR01280">
    <property type="entry name" value="xseB"/>
    <property type="match status" value="1"/>
</dbReference>
<comment type="catalytic activity">
    <reaction evidence="6">
        <text>Exonucleolytic cleavage in either 5'- to 3'- or 3'- to 5'-direction to yield nucleoside 5'-phosphates.</text>
        <dbReference type="EC" id="3.1.11.6"/>
    </reaction>
</comment>
<keyword evidence="5 6" id="KW-0269">Exonuclease</keyword>
<dbReference type="PANTHER" id="PTHR34137">
    <property type="entry name" value="EXODEOXYRIBONUCLEASE 7 SMALL SUBUNIT"/>
    <property type="match status" value="1"/>
</dbReference>
<dbReference type="GO" id="GO:0008855">
    <property type="term" value="F:exodeoxyribonuclease VII activity"/>
    <property type="evidence" value="ECO:0007669"/>
    <property type="project" value="UniProtKB-UniRule"/>
</dbReference>
<comment type="subcellular location">
    <subcellularLocation>
        <location evidence="6">Cytoplasm</location>
    </subcellularLocation>
</comment>
<evidence type="ECO:0000256" key="2">
    <source>
        <dbReference type="ARBA" id="ARBA00022490"/>
    </source>
</evidence>
<comment type="subunit">
    <text evidence="6">Heterooligomer composed of large and small subunits.</text>
</comment>
<dbReference type="GO" id="GO:0006308">
    <property type="term" value="P:DNA catabolic process"/>
    <property type="evidence" value="ECO:0007669"/>
    <property type="project" value="UniProtKB-UniRule"/>
</dbReference>
<reference evidence="7" key="1">
    <citation type="submission" date="2021-03" db="EMBL/GenBank/DDBJ databases">
        <title>Bacillus suaedae sp. nov., isolated from Suaeda aralocaspica.</title>
        <authorList>
            <person name="Lei R.F.R."/>
        </authorList>
    </citation>
    <scope>NUCLEOTIDE SEQUENCE</scope>
    <source>
        <strain evidence="7">YZJH907-2</strain>
    </source>
</reference>
<evidence type="ECO:0000256" key="6">
    <source>
        <dbReference type="HAMAP-Rule" id="MF_00337"/>
    </source>
</evidence>